<evidence type="ECO:0000256" key="5">
    <source>
        <dbReference type="ARBA" id="ARBA00022676"/>
    </source>
</evidence>
<evidence type="ECO:0000256" key="10">
    <source>
        <dbReference type="ARBA" id="ARBA00023136"/>
    </source>
</evidence>
<dbReference type="InterPro" id="IPR001296">
    <property type="entry name" value="Glyco_trans_1"/>
</dbReference>
<evidence type="ECO:0000256" key="9">
    <source>
        <dbReference type="ARBA" id="ARBA00022989"/>
    </source>
</evidence>
<dbReference type="UniPathway" id="UPA00378"/>
<evidence type="ECO:0000256" key="8">
    <source>
        <dbReference type="ARBA" id="ARBA00022824"/>
    </source>
</evidence>
<keyword evidence="5 12" id="KW-0328">Glycosyltransferase</keyword>
<comment type="subcellular location">
    <subcellularLocation>
        <location evidence="1">Endoplasmic reticulum membrane</location>
        <topology evidence="1">Single-pass membrane protein</topology>
    </subcellularLocation>
</comment>
<dbReference type="InterPro" id="IPR031814">
    <property type="entry name" value="ALG11_N"/>
</dbReference>
<dbReference type="PANTHER" id="PTHR45919:SF1">
    <property type="entry name" value="GDP-MAN:MAN(3)GLCNAC(2)-PP-DOL ALPHA-1,2-MANNOSYLTRANSFERASE"/>
    <property type="match status" value="1"/>
</dbReference>
<keyword evidence="9 12" id="KW-1133">Transmembrane helix</keyword>
<feature type="domain" description="Glycosyl transferase family 1" evidence="13">
    <location>
        <begin position="441"/>
        <end position="574"/>
    </location>
</feature>
<evidence type="ECO:0000256" key="7">
    <source>
        <dbReference type="ARBA" id="ARBA00022692"/>
    </source>
</evidence>
<dbReference type="EMBL" id="LK056691">
    <property type="protein sequence ID" value="CDU25735.1"/>
    <property type="molecule type" value="Genomic_DNA"/>
</dbReference>
<dbReference type="EC" id="2.4.1.131" evidence="3 12"/>
<comment type="function">
    <text evidence="12">GDP-Man:Man(3)GlcNAc(2)-PP-Dol alpha-1,2-mannosyltransferase that operates in the biosynthetic pathway of dolichol-linked oligosaccharides, the glycan precursors employed in protein asparagine (N)-glycosylation. The assembly of dolichol-linked oligosaccharides begins on the cytosolic side of the endoplasmic reticulum membrane and finishes in its lumen. The sequential addition of sugars to dolichol pyrophosphate produces dolichol-linked oligosaccharides containing fourteen sugars, including two GlcNAcs, nine mannoses and three glucoses. Once assembled, the oligosaccharide is transferred from the lipid to nascent proteins by oligosaccharyltransferases. Catalyzes, on the cytoplasmic face of the endoplasmic reticulum, the addition of the fourth and fifth mannose residues to the dolichol-linked oligosaccharide chain, to produce Man(5)GlcNAc(2)-PP-dolichol core oligosaccharide.</text>
</comment>
<protein>
    <recommendedName>
        <fullName evidence="4 12">GDP-Man:Man(3)GlcNAc(2)-PP-Dol alpha-1,2-mannosyltransferase</fullName>
        <ecNumber evidence="3 12">2.4.1.131</ecNumber>
    </recommendedName>
</protein>
<keyword evidence="8 12" id="KW-0256">Endoplasmic reticulum</keyword>
<feature type="transmembrane region" description="Helical" evidence="12">
    <location>
        <begin position="45"/>
        <end position="67"/>
    </location>
</feature>
<evidence type="ECO:0000313" key="15">
    <source>
        <dbReference type="EMBL" id="CDU25735.1"/>
    </source>
</evidence>
<evidence type="ECO:0000256" key="11">
    <source>
        <dbReference type="ARBA" id="ARBA00045065"/>
    </source>
</evidence>
<dbReference type="GO" id="GO:0005789">
    <property type="term" value="C:endoplasmic reticulum membrane"/>
    <property type="evidence" value="ECO:0007669"/>
    <property type="project" value="UniProtKB-SubCell"/>
</dbReference>
<reference evidence="15" key="1">
    <citation type="submission" date="2014-06" db="EMBL/GenBank/DDBJ databases">
        <authorList>
            <person name="Ju J."/>
            <person name="Zhang J."/>
        </authorList>
    </citation>
    <scope>NUCLEOTIDE SEQUENCE</scope>
    <source>
        <strain evidence="15">SscI8</strain>
    </source>
</reference>
<dbReference type="PANTHER" id="PTHR45919">
    <property type="entry name" value="GDP-MAN:MAN(3)GLCNAC(2)-PP-DOL ALPHA-1,2-MANNOSYLTRANSFERASE"/>
    <property type="match status" value="1"/>
</dbReference>
<sequence length="676" mass="74757">MDRLLTLQPALSLGYLSSLHLLPTTTSAPEWLVGSGELGTKGGWVLLWVYLVVMDLVWVVVPVVLMVDSCAGLKRWMGEVKEPRSGTTTGRLTSTRALPGSAYMLLVAAIFIYIMPTASASTPPPYDPSGTTTLFPTTTTFHRGTILTSLKSLLLPLLLPLGLVTFSFTVGAIQVADKALRKLRKTNRTRRRKLLATLSIDEKQSPRTVIGFFHPYCNAGGGGERVLYEAIAYHLSLDPQCVVIVYTGDYPSTSKEDILAKASARFGIAIDADRVAFVGLTRRWMVEDSTWRSWTLLGQSYGSVWLGFEALSRLIPDVLIDTMGYAFTYPVARLFNLHLSIAAYVHYPIISTDMLARVSARQPGHTNNARTANSLLRSRGKLIYYRVFAKVYSWALRRADVVVGNGSWTRGHLEELMGRGVEKVYPPCDTVKLAGFGLERGRGRVVVSLAQFRPEKEHPLQLRVVRRLLDIRPDLFEGEEKVKLIMMGSCRNSDDEARIDLLRALATSLGLDPYVDFVVNADYGTICAHLAQASVGVSTMKDEHFGINVVEFMAAGLVTLSHKSAGPWLDIAVPSANHLAPTTGESEQEKERGIAVGYHAETVEEFADVLAGIFDLQTSEPEKVTEMRGAARARAQSVFGREAFTEAWQRELWGKLEVKLQCKSTTKVQQQEKKEQ</sequence>
<evidence type="ECO:0000256" key="1">
    <source>
        <dbReference type="ARBA" id="ARBA00004389"/>
    </source>
</evidence>
<proteinExistence type="inferred from homology"/>
<keyword evidence="7 12" id="KW-0812">Transmembrane</keyword>
<dbReference type="SUPFAM" id="SSF53756">
    <property type="entry name" value="UDP-Glycosyltransferase/glycogen phosphorylase"/>
    <property type="match status" value="1"/>
</dbReference>
<dbReference type="Pfam" id="PF15924">
    <property type="entry name" value="ALG11_N"/>
    <property type="match status" value="1"/>
</dbReference>
<organism evidence="15">
    <name type="scientific">Sporisorium scitamineum</name>
    <dbReference type="NCBI Taxonomy" id="49012"/>
    <lineage>
        <taxon>Eukaryota</taxon>
        <taxon>Fungi</taxon>
        <taxon>Dikarya</taxon>
        <taxon>Basidiomycota</taxon>
        <taxon>Ustilaginomycotina</taxon>
        <taxon>Ustilaginomycetes</taxon>
        <taxon>Ustilaginales</taxon>
        <taxon>Ustilaginaceae</taxon>
        <taxon>Sporisorium</taxon>
    </lineage>
</organism>
<gene>
    <name evidence="15" type="ORF">SPSC_05906</name>
</gene>
<evidence type="ECO:0000259" key="14">
    <source>
        <dbReference type="Pfam" id="PF15924"/>
    </source>
</evidence>
<dbReference type="GO" id="GO:0006487">
    <property type="term" value="P:protein N-linked glycosylation"/>
    <property type="evidence" value="ECO:0007669"/>
    <property type="project" value="TreeGrafter"/>
</dbReference>
<evidence type="ECO:0000256" key="12">
    <source>
        <dbReference type="RuleBase" id="RU367051"/>
    </source>
</evidence>
<comment type="catalytic activity">
    <reaction evidence="11 12">
        <text>an alpha-D-Man-(1-&gt;3)-[alpha-D-Man-(1-&gt;6)]-beta-D-Man-(1-&gt;4)-beta-D-GlcNAc-(1-&gt;4)-alpha-D-GlcNAc-diphospho-di-trans,poly-cis-dolichol + 2 GDP-alpha-D-mannose = an alpha-D-Man-(1-&gt;2)-alpha-D-Man-(1-&gt;2)-alpha-D-Man-(1-&gt;3)-[alpha-D-Man-(1-&gt;6)]-beta-D-Man-(1-&gt;4)-beta-D-GlcNAc-(1-&gt;4)-alpha-D-GlcNAc-diphospho-di-trans,poly-cis-dolichol + 2 GDP + 2 H(+)</text>
        <dbReference type="Rhea" id="RHEA:29523"/>
        <dbReference type="Rhea" id="RHEA-COMP:19515"/>
        <dbReference type="Rhea" id="RHEA-COMP:19516"/>
        <dbReference type="ChEBI" id="CHEBI:15378"/>
        <dbReference type="ChEBI" id="CHEBI:57527"/>
        <dbReference type="ChEBI" id="CHEBI:58189"/>
        <dbReference type="ChEBI" id="CHEBI:132511"/>
        <dbReference type="ChEBI" id="CHEBI:132515"/>
        <dbReference type="EC" id="2.4.1.131"/>
    </reaction>
    <physiologicalReaction direction="left-to-right" evidence="11 12">
        <dbReference type="Rhea" id="RHEA:29524"/>
    </physiologicalReaction>
</comment>
<evidence type="ECO:0000256" key="6">
    <source>
        <dbReference type="ARBA" id="ARBA00022679"/>
    </source>
</evidence>
<keyword evidence="6 12" id="KW-0808">Transferase</keyword>
<feature type="transmembrane region" description="Helical" evidence="12">
    <location>
        <begin position="97"/>
        <end position="115"/>
    </location>
</feature>
<evidence type="ECO:0000256" key="4">
    <source>
        <dbReference type="ARBA" id="ARBA00022018"/>
    </source>
</evidence>
<dbReference type="GO" id="GO:0004377">
    <property type="term" value="F:GDP-Man:Man(3)GlcNAc(2)-PP-Dol alpha-1,2-mannosyltransferase activity"/>
    <property type="evidence" value="ECO:0007669"/>
    <property type="project" value="UniProtKB-UniRule"/>
</dbReference>
<dbReference type="AlphaFoldDB" id="A0A127ZI52"/>
<dbReference type="Pfam" id="PF00534">
    <property type="entry name" value="Glycos_transf_1"/>
    <property type="match status" value="1"/>
</dbReference>
<dbReference type="Gene3D" id="3.40.50.2000">
    <property type="entry name" value="Glycogen Phosphorylase B"/>
    <property type="match status" value="1"/>
</dbReference>
<dbReference type="OrthoDB" id="2276068at2759"/>
<evidence type="ECO:0000259" key="13">
    <source>
        <dbReference type="Pfam" id="PF00534"/>
    </source>
</evidence>
<comment type="pathway">
    <text evidence="2 12">Protein modification; protein glycosylation.</text>
</comment>
<feature type="transmembrane region" description="Helical" evidence="12">
    <location>
        <begin position="153"/>
        <end position="176"/>
    </location>
</feature>
<feature type="domain" description="ALG11 mannosyltransferase N-terminal" evidence="14">
    <location>
        <begin position="208"/>
        <end position="416"/>
    </location>
</feature>
<dbReference type="InterPro" id="IPR038013">
    <property type="entry name" value="ALG11"/>
</dbReference>
<keyword evidence="10 12" id="KW-0472">Membrane</keyword>
<accession>A0A127ZI52</accession>
<evidence type="ECO:0000256" key="3">
    <source>
        <dbReference type="ARBA" id="ARBA00012645"/>
    </source>
</evidence>
<comment type="similarity">
    <text evidence="12">Belongs to the glycosyltransferase group 1 family. Glycosyltransferase 4 subfamily.</text>
</comment>
<dbReference type="CDD" id="cd03806">
    <property type="entry name" value="GT4_ALG11-like"/>
    <property type="match status" value="1"/>
</dbReference>
<name>A0A127ZI52_9BASI</name>
<evidence type="ECO:0000256" key="2">
    <source>
        <dbReference type="ARBA" id="ARBA00004922"/>
    </source>
</evidence>